<comment type="similarity">
    <text evidence="9 10">Belongs to the class-II aminoacyl-tRNA synthetase family. ProS type 3 subfamily.</text>
</comment>
<dbReference type="InterPro" id="IPR016061">
    <property type="entry name" value="Pro-tRNA_ligase_II_C"/>
</dbReference>
<dbReference type="PANTHER" id="PTHR43382">
    <property type="entry name" value="PROLYL-TRNA SYNTHETASE"/>
    <property type="match status" value="1"/>
</dbReference>
<dbReference type="PRINTS" id="PR01046">
    <property type="entry name" value="TRNASYNTHPRO"/>
</dbReference>
<dbReference type="Gene3D" id="3.40.50.800">
    <property type="entry name" value="Anticodon-binding domain"/>
    <property type="match status" value="1"/>
</dbReference>
<dbReference type="CDD" id="cd00862">
    <property type="entry name" value="ProRS_anticodon_zinc"/>
    <property type="match status" value="1"/>
</dbReference>
<dbReference type="InterPro" id="IPR002316">
    <property type="entry name" value="Pro-tRNA-ligase_IIa"/>
</dbReference>
<dbReference type="GO" id="GO:0017101">
    <property type="term" value="C:aminoacyl-tRNA synthetase multienzyme complex"/>
    <property type="evidence" value="ECO:0007669"/>
    <property type="project" value="TreeGrafter"/>
</dbReference>
<evidence type="ECO:0000256" key="9">
    <source>
        <dbReference type="ARBA" id="ARBA00060806"/>
    </source>
</evidence>
<evidence type="ECO:0000256" key="10">
    <source>
        <dbReference type="HAMAP-Rule" id="MF_01571"/>
    </source>
</evidence>
<evidence type="ECO:0000256" key="1">
    <source>
        <dbReference type="ARBA" id="ARBA00004496"/>
    </source>
</evidence>
<name>A0A124FFN1_9EURY</name>
<dbReference type="NCBIfam" id="TIGR00408">
    <property type="entry name" value="proS_fam_I"/>
    <property type="match status" value="1"/>
</dbReference>
<comment type="domain">
    <text evidence="10">Consists of three domains: the N-terminal catalytic domain, the anticodon-binding domain and the C-terminal extension.</text>
</comment>
<evidence type="ECO:0000256" key="8">
    <source>
        <dbReference type="ARBA" id="ARBA00047671"/>
    </source>
</evidence>
<dbReference type="PATRIC" id="fig|172049.5.peg.368"/>
<dbReference type="InterPro" id="IPR006195">
    <property type="entry name" value="aa-tRNA-synth_II"/>
</dbReference>
<comment type="subcellular location">
    <subcellularLocation>
        <location evidence="1 10">Cytoplasm</location>
    </subcellularLocation>
</comment>
<comment type="caution">
    <text evidence="12">The sequence shown here is derived from an EMBL/GenBank/DDBJ whole genome shotgun (WGS) entry which is preliminary data.</text>
</comment>
<dbReference type="RefSeq" id="WP_283217177.1">
    <property type="nucleotide sequence ID" value="NZ_LGFD01000001.1"/>
</dbReference>
<reference evidence="13" key="1">
    <citation type="journal article" date="2015" name="MBio">
        <title>Genome-Resolved Metagenomic Analysis Reveals Roles for Candidate Phyla and Other Microbial Community Members in Biogeochemical Transformations in Oil Reservoirs.</title>
        <authorList>
            <person name="Hu P."/>
            <person name="Tom L."/>
            <person name="Singh A."/>
            <person name="Thomas B.C."/>
            <person name="Baker B.J."/>
            <person name="Piceno Y.M."/>
            <person name="Andersen G.L."/>
            <person name="Banfield J.F."/>
        </authorList>
    </citation>
    <scope>NUCLEOTIDE SEQUENCE [LARGE SCALE GENOMIC DNA]</scope>
</reference>
<dbReference type="InterPro" id="IPR045864">
    <property type="entry name" value="aa-tRNA-synth_II/BPL/LPL"/>
</dbReference>
<dbReference type="GO" id="GO:0004827">
    <property type="term" value="F:proline-tRNA ligase activity"/>
    <property type="evidence" value="ECO:0007669"/>
    <property type="project" value="UniProtKB-UniRule"/>
</dbReference>
<dbReference type="EMBL" id="LGFD01000001">
    <property type="protein sequence ID" value="KUK18624.1"/>
    <property type="molecule type" value="Genomic_DNA"/>
</dbReference>
<keyword evidence="2 10" id="KW-0963">Cytoplasm</keyword>
<dbReference type="SMART" id="SM00946">
    <property type="entry name" value="ProRS-C_1"/>
    <property type="match status" value="1"/>
</dbReference>
<dbReference type="AlphaFoldDB" id="A0A124FFN1"/>
<dbReference type="InterPro" id="IPR036621">
    <property type="entry name" value="Anticodon-bd_dom_sf"/>
</dbReference>
<dbReference type="SUPFAM" id="SSF55681">
    <property type="entry name" value="Class II aaRS and biotin synthetases"/>
    <property type="match status" value="1"/>
</dbReference>
<dbReference type="Proteomes" id="UP000053911">
    <property type="component" value="Unassembled WGS sequence"/>
</dbReference>
<dbReference type="EC" id="6.1.1.15" evidence="10"/>
<dbReference type="GO" id="GO:0006433">
    <property type="term" value="P:prolyl-tRNA aminoacylation"/>
    <property type="evidence" value="ECO:0007669"/>
    <property type="project" value="UniProtKB-UniRule"/>
</dbReference>
<dbReference type="InterPro" id="IPR002314">
    <property type="entry name" value="aa-tRNA-synt_IIb"/>
</dbReference>
<evidence type="ECO:0000313" key="12">
    <source>
        <dbReference type="EMBL" id="KUK18624.1"/>
    </source>
</evidence>
<dbReference type="GO" id="GO:0005737">
    <property type="term" value="C:cytoplasm"/>
    <property type="evidence" value="ECO:0007669"/>
    <property type="project" value="UniProtKB-SubCell"/>
</dbReference>
<dbReference type="InterPro" id="IPR017449">
    <property type="entry name" value="Pro-tRNA_synth_II"/>
</dbReference>
<keyword evidence="3 10" id="KW-0436">Ligase</keyword>
<evidence type="ECO:0000256" key="7">
    <source>
        <dbReference type="ARBA" id="ARBA00023146"/>
    </source>
</evidence>
<feature type="domain" description="Aminoacyl-transfer RNA synthetases class-II family profile" evidence="11">
    <location>
        <begin position="47"/>
        <end position="289"/>
    </location>
</feature>
<dbReference type="InterPro" id="IPR004154">
    <property type="entry name" value="Anticodon-bd"/>
</dbReference>
<keyword evidence="7 10" id="KW-0030">Aminoacyl-tRNA synthetase</keyword>
<dbReference type="PANTHER" id="PTHR43382:SF2">
    <property type="entry name" value="BIFUNCTIONAL GLUTAMATE_PROLINE--TRNA LIGASE"/>
    <property type="match status" value="1"/>
</dbReference>
<accession>A0A124FFN1</accession>
<dbReference type="Pfam" id="PF09180">
    <property type="entry name" value="ProRS-C_1"/>
    <property type="match status" value="1"/>
</dbReference>
<protein>
    <recommendedName>
        <fullName evidence="10">Proline--tRNA ligase</fullName>
        <ecNumber evidence="10">6.1.1.15</ecNumber>
    </recommendedName>
    <alternativeName>
        <fullName evidence="10">Prolyl-tRNA synthetase</fullName>
        <shortName evidence="10">ProRS</shortName>
    </alternativeName>
</protein>
<dbReference type="InterPro" id="IPR033721">
    <property type="entry name" value="ProRS_core_arch_euk"/>
</dbReference>
<keyword evidence="6 10" id="KW-0648">Protein biosynthesis</keyword>
<dbReference type="FunFam" id="3.40.50.800:FF:000005">
    <property type="entry name" value="bifunctional glutamate/proline--tRNA ligase"/>
    <property type="match status" value="1"/>
</dbReference>
<evidence type="ECO:0000256" key="6">
    <source>
        <dbReference type="ARBA" id="ARBA00022917"/>
    </source>
</evidence>
<dbReference type="PROSITE" id="PS50862">
    <property type="entry name" value="AA_TRNA_LIGASE_II"/>
    <property type="match status" value="1"/>
</dbReference>
<dbReference type="Gene3D" id="3.30.930.10">
    <property type="entry name" value="Bira Bifunctional Protein, Domain 2"/>
    <property type="match status" value="1"/>
</dbReference>
<comment type="subunit">
    <text evidence="10">Homodimer.</text>
</comment>
<dbReference type="CDD" id="cd00778">
    <property type="entry name" value="ProRS_core_arch_euk"/>
    <property type="match status" value="1"/>
</dbReference>
<dbReference type="GO" id="GO:0005524">
    <property type="term" value="F:ATP binding"/>
    <property type="evidence" value="ECO:0007669"/>
    <property type="project" value="UniProtKB-UniRule"/>
</dbReference>
<dbReference type="Gene3D" id="3.30.110.30">
    <property type="entry name" value="C-terminal domain of ProRS"/>
    <property type="match status" value="1"/>
</dbReference>
<evidence type="ECO:0000313" key="13">
    <source>
        <dbReference type="Proteomes" id="UP000053911"/>
    </source>
</evidence>
<dbReference type="FunFam" id="3.30.930.10:FF:000037">
    <property type="entry name" value="Proline--tRNA ligase"/>
    <property type="match status" value="1"/>
</dbReference>
<dbReference type="InterPro" id="IPR004499">
    <property type="entry name" value="Pro-tRNA-ligase_IIa_arc-type"/>
</dbReference>
<dbReference type="HAMAP" id="MF_01571">
    <property type="entry name" value="Pro_tRNA_synth_type3"/>
    <property type="match status" value="1"/>
</dbReference>
<evidence type="ECO:0000256" key="3">
    <source>
        <dbReference type="ARBA" id="ARBA00022598"/>
    </source>
</evidence>
<comment type="catalytic activity">
    <reaction evidence="8 10">
        <text>tRNA(Pro) + L-proline + ATP = L-prolyl-tRNA(Pro) + AMP + diphosphate</text>
        <dbReference type="Rhea" id="RHEA:14305"/>
        <dbReference type="Rhea" id="RHEA-COMP:9700"/>
        <dbReference type="Rhea" id="RHEA-COMP:9702"/>
        <dbReference type="ChEBI" id="CHEBI:30616"/>
        <dbReference type="ChEBI" id="CHEBI:33019"/>
        <dbReference type="ChEBI" id="CHEBI:60039"/>
        <dbReference type="ChEBI" id="CHEBI:78442"/>
        <dbReference type="ChEBI" id="CHEBI:78532"/>
        <dbReference type="ChEBI" id="CHEBI:456215"/>
        <dbReference type="EC" id="6.1.1.15"/>
    </reaction>
</comment>
<dbReference type="Pfam" id="PF00587">
    <property type="entry name" value="tRNA-synt_2b"/>
    <property type="match status" value="1"/>
</dbReference>
<keyword evidence="4 10" id="KW-0547">Nucleotide-binding</keyword>
<evidence type="ECO:0000256" key="4">
    <source>
        <dbReference type="ARBA" id="ARBA00022741"/>
    </source>
</evidence>
<evidence type="ECO:0000259" key="11">
    <source>
        <dbReference type="PROSITE" id="PS50862"/>
    </source>
</evidence>
<evidence type="ECO:0000256" key="2">
    <source>
        <dbReference type="ARBA" id="ARBA00022490"/>
    </source>
</evidence>
<organism evidence="12 13">
    <name type="scientific">Thermococcus sibiricus</name>
    <dbReference type="NCBI Taxonomy" id="172049"/>
    <lineage>
        <taxon>Archaea</taxon>
        <taxon>Methanobacteriati</taxon>
        <taxon>Methanobacteriota</taxon>
        <taxon>Thermococci</taxon>
        <taxon>Thermococcales</taxon>
        <taxon>Thermococcaceae</taxon>
        <taxon>Thermococcus</taxon>
    </lineage>
</organism>
<comment type="function">
    <text evidence="10">Catalyzes the attachment of proline to tRNA(Pro) in a two-step reaction: proline is first activated by ATP to form Pro-AMP and then transferred to the acceptor end of tRNA(Pro).</text>
</comment>
<gene>
    <name evidence="10" type="primary">proS</name>
    <name evidence="12" type="ORF">XD54_0009</name>
</gene>
<sequence>MENVNKVTEVKRERWINDFSEWYNEMIELAEIQDKRYPVKGMNVWLPYGLRIMRNIENLIHAEMVRTGHNEVLFPALIPETEFEREAEHIAGFHGEVLWVTHAGERPLDVKLILRPTSETAMYPMFNLWIRSHADLPFKIYQIVNVYRYETKHTRPLIRVREISRFFESHTAHDSFEDAERQIREDLEIFDNIAKNLALPYIVSKRPDWDKFPGAFYSLGAEVMMPDGRTLQIGTMHHYKQNFAKAYEITYETEEGTHEYVHQTTFGMSERLLAAIMGVHGDDSGLVLPPTIAPIQVVVIPIPMKESPYDVNAYAKEIAEELKTAGLRVYVDDREDIRPGRKFYDWEIKGVPLRIEVGPKDVEENQAVFARRDTFEKFTVKRENIAEEARKTLDAIIENLYNRAKEFLETHIKRVDTLEEAKKLFEDRRGVVELPWCGEEGCGVEMEEILDASMLGIPYPEEMAKIEGKKCAKCGKNAKYVARFARTY</sequence>
<proteinExistence type="inferred from homology"/>
<keyword evidence="5 10" id="KW-0067">ATP-binding</keyword>
<evidence type="ECO:0000256" key="5">
    <source>
        <dbReference type="ARBA" id="ARBA00022840"/>
    </source>
</evidence>
<dbReference type="Pfam" id="PF03129">
    <property type="entry name" value="HGTP_anticodon"/>
    <property type="match status" value="1"/>
</dbReference>
<dbReference type="SUPFAM" id="SSF64586">
    <property type="entry name" value="C-terminal domain of ProRS"/>
    <property type="match status" value="1"/>
</dbReference>
<dbReference type="SUPFAM" id="SSF52954">
    <property type="entry name" value="Class II aaRS ABD-related"/>
    <property type="match status" value="1"/>
</dbReference>